<dbReference type="InterPro" id="IPR050189">
    <property type="entry name" value="MFS_Efflux_Transporters"/>
</dbReference>
<feature type="transmembrane region" description="Helical" evidence="7">
    <location>
        <begin position="377"/>
        <end position="399"/>
    </location>
</feature>
<dbReference type="PROSITE" id="PS50850">
    <property type="entry name" value="MFS"/>
    <property type="match status" value="1"/>
</dbReference>
<organism evidence="9 10">
    <name type="scientific">Croceifilum oryzae</name>
    <dbReference type="NCBI Taxonomy" id="1553429"/>
    <lineage>
        <taxon>Bacteria</taxon>
        <taxon>Bacillati</taxon>
        <taxon>Bacillota</taxon>
        <taxon>Bacilli</taxon>
        <taxon>Bacillales</taxon>
        <taxon>Thermoactinomycetaceae</taxon>
        <taxon>Croceifilum</taxon>
    </lineage>
</organism>
<feature type="transmembrane region" description="Helical" evidence="7">
    <location>
        <begin position="83"/>
        <end position="105"/>
    </location>
</feature>
<name>A0AAJ1TF98_9BACL</name>
<reference evidence="9 10" key="1">
    <citation type="submission" date="2023-07" db="EMBL/GenBank/DDBJ databases">
        <title>Genomic Encyclopedia of Type Strains, Phase IV (KMG-IV): sequencing the most valuable type-strain genomes for metagenomic binning, comparative biology and taxonomic classification.</title>
        <authorList>
            <person name="Goeker M."/>
        </authorList>
    </citation>
    <scope>NUCLEOTIDE SEQUENCE [LARGE SCALE GENOMIC DNA]</scope>
    <source>
        <strain evidence="9 10">DSM 46876</strain>
    </source>
</reference>
<evidence type="ECO:0000256" key="5">
    <source>
        <dbReference type="ARBA" id="ARBA00022989"/>
    </source>
</evidence>
<dbReference type="InterPro" id="IPR011701">
    <property type="entry name" value="MFS"/>
</dbReference>
<proteinExistence type="predicted"/>
<gene>
    <name evidence="9" type="ORF">J2Z48_001592</name>
</gene>
<dbReference type="PROSITE" id="PS00216">
    <property type="entry name" value="SUGAR_TRANSPORT_1"/>
    <property type="match status" value="1"/>
</dbReference>
<evidence type="ECO:0000313" key="10">
    <source>
        <dbReference type="Proteomes" id="UP001238450"/>
    </source>
</evidence>
<dbReference type="InterPro" id="IPR020846">
    <property type="entry name" value="MFS_dom"/>
</dbReference>
<feature type="transmembrane region" description="Helical" evidence="7">
    <location>
        <begin position="350"/>
        <end position="371"/>
    </location>
</feature>
<dbReference type="PANTHER" id="PTHR43124">
    <property type="entry name" value="PURINE EFFLUX PUMP PBUE"/>
    <property type="match status" value="1"/>
</dbReference>
<dbReference type="GO" id="GO:0022857">
    <property type="term" value="F:transmembrane transporter activity"/>
    <property type="evidence" value="ECO:0007669"/>
    <property type="project" value="InterPro"/>
</dbReference>
<dbReference type="Proteomes" id="UP001238450">
    <property type="component" value="Unassembled WGS sequence"/>
</dbReference>
<dbReference type="PANTHER" id="PTHR43124:SF3">
    <property type="entry name" value="CHLORAMPHENICOL EFFLUX PUMP RV0191"/>
    <property type="match status" value="1"/>
</dbReference>
<dbReference type="InterPro" id="IPR036259">
    <property type="entry name" value="MFS_trans_sf"/>
</dbReference>
<comment type="subcellular location">
    <subcellularLocation>
        <location evidence="1">Cell membrane</location>
        <topology evidence="1">Multi-pass membrane protein</topology>
    </subcellularLocation>
</comment>
<evidence type="ECO:0000256" key="6">
    <source>
        <dbReference type="ARBA" id="ARBA00023136"/>
    </source>
</evidence>
<evidence type="ECO:0000256" key="4">
    <source>
        <dbReference type="ARBA" id="ARBA00022692"/>
    </source>
</evidence>
<comment type="caution">
    <text evidence="9">The sequence shown here is derived from an EMBL/GenBank/DDBJ whole genome shotgun (WGS) entry which is preliminary data.</text>
</comment>
<accession>A0AAJ1TF98</accession>
<feature type="transmembrane region" description="Helical" evidence="7">
    <location>
        <begin position="292"/>
        <end position="310"/>
    </location>
</feature>
<feature type="transmembrane region" description="Helical" evidence="7">
    <location>
        <begin position="16"/>
        <end position="39"/>
    </location>
</feature>
<protein>
    <submittedName>
        <fullName evidence="9">ACDE family multidrug resistance protein</fullName>
    </submittedName>
</protein>
<dbReference type="GO" id="GO:0005886">
    <property type="term" value="C:plasma membrane"/>
    <property type="evidence" value="ECO:0007669"/>
    <property type="project" value="UniProtKB-SubCell"/>
</dbReference>
<evidence type="ECO:0000256" key="7">
    <source>
        <dbReference type="SAM" id="Phobius"/>
    </source>
</evidence>
<dbReference type="SUPFAM" id="SSF103473">
    <property type="entry name" value="MFS general substrate transporter"/>
    <property type="match status" value="1"/>
</dbReference>
<evidence type="ECO:0000256" key="2">
    <source>
        <dbReference type="ARBA" id="ARBA00022448"/>
    </source>
</evidence>
<dbReference type="EMBL" id="JAUSUV010000006">
    <property type="protein sequence ID" value="MDQ0417419.1"/>
    <property type="molecule type" value="Genomic_DNA"/>
</dbReference>
<evidence type="ECO:0000259" key="8">
    <source>
        <dbReference type="PROSITE" id="PS50850"/>
    </source>
</evidence>
<sequence length="426" mass="46251">MDQKTKKSSHQTSNKWILAILSSIPIIMVLGNSMLIPVLPTIENVYDVSSVQTSLLITLFSIPAGIVIPFAGILADHVGRKKVIFYSLLIYGVGGLLAGLSAVWFPESFGFLLGSRVIQGIGAAGTAPIAMVLASDLFEKSDRASALGIIESSNAMGKVLSPILGSLLALFTWYTMFFVFPILCIPVAYFLVKVIQEPTQSQEKTPLKQYIKHVKSVFKREGRWLFLAFAIGSMTLFTLFGGLFRLSDSIDTNTNLSGVLKGFVLAIPLLALCITAYIVGKTIKTKIGLMKILILIGLGLLTTTIILMIWMKSIVWIIATLSISAIACGLILPCLNTFITSSTGTSERGIITSLYGSIRFFGVALGPTVYGALQNRLFLLFIGSGAVFALLLLLSAWLIHRPQRINGNQEGHSRILIRSKRIHPIA</sequence>
<dbReference type="InterPro" id="IPR005829">
    <property type="entry name" value="Sugar_transporter_CS"/>
</dbReference>
<dbReference type="Pfam" id="PF07690">
    <property type="entry name" value="MFS_1"/>
    <property type="match status" value="1"/>
</dbReference>
<feature type="transmembrane region" description="Helical" evidence="7">
    <location>
        <begin position="224"/>
        <end position="246"/>
    </location>
</feature>
<keyword evidence="3" id="KW-1003">Cell membrane</keyword>
<keyword evidence="10" id="KW-1185">Reference proteome</keyword>
<dbReference type="CDD" id="cd17474">
    <property type="entry name" value="MFS_YfmO_like"/>
    <property type="match status" value="1"/>
</dbReference>
<keyword evidence="4 7" id="KW-0812">Transmembrane</keyword>
<feature type="transmembrane region" description="Helical" evidence="7">
    <location>
        <begin position="171"/>
        <end position="192"/>
    </location>
</feature>
<evidence type="ECO:0000256" key="3">
    <source>
        <dbReference type="ARBA" id="ARBA00022475"/>
    </source>
</evidence>
<dbReference type="PRINTS" id="PR01036">
    <property type="entry name" value="TCRTETB"/>
</dbReference>
<feature type="transmembrane region" description="Helical" evidence="7">
    <location>
        <begin position="316"/>
        <end position="338"/>
    </location>
</feature>
<keyword evidence="2" id="KW-0813">Transport</keyword>
<feature type="transmembrane region" description="Helical" evidence="7">
    <location>
        <begin position="258"/>
        <end position="280"/>
    </location>
</feature>
<dbReference type="AlphaFoldDB" id="A0AAJ1TF98"/>
<evidence type="ECO:0000313" key="9">
    <source>
        <dbReference type="EMBL" id="MDQ0417419.1"/>
    </source>
</evidence>
<dbReference type="RefSeq" id="WP_307252462.1">
    <property type="nucleotide sequence ID" value="NZ_JAUSUV010000006.1"/>
</dbReference>
<dbReference type="Gene3D" id="1.20.1250.20">
    <property type="entry name" value="MFS general substrate transporter like domains"/>
    <property type="match status" value="1"/>
</dbReference>
<feature type="transmembrane region" description="Helical" evidence="7">
    <location>
        <begin position="51"/>
        <end position="71"/>
    </location>
</feature>
<keyword evidence="5 7" id="KW-1133">Transmembrane helix</keyword>
<keyword evidence="6 7" id="KW-0472">Membrane</keyword>
<feature type="domain" description="Major facilitator superfamily (MFS) profile" evidence="8">
    <location>
        <begin position="17"/>
        <end position="403"/>
    </location>
</feature>
<evidence type="ECO:0000256" key="1">
    <source>
        <dbReference type="ARBA" id="ARBA00004651"/>
    </source>
</evidence>